<dbReference type="Proteomes" id="UP001055439">
    <property type="component" value="Chromosome 8"/>
</dbReference>
<evidence type="ECO:0000313" key="1">
    <source>
        <dbReference type="EMBL" id="URE38158.1"/>
    </source>
</evidence>
<proteinExistence type="predicted"/>
<name>A0A9E7HW56_9LILI</name>
<dbReference type="EMBL" id="CP097510">
    <property type="protein sequence ID" value="URE38158.1"/>
    <property type="molecule type" value="Genomic_DNA"/>
</dbReference>
<organism evidence="1 2">
    <name type="scientific">Musa troglodytarum</name>
    <name type="common">fe'i banana</name>
    <dbReference type="NCBI Taxonomy" id="320322"/>
    <lineage>
        <taxon>Eukaryota</taxon>
        <taxon>Viridiplantae</taxon>
        <taxon>Streptophyta</taxon>
        <taxon>Embryophyta</taxon>
        <taxon>Tracheophyta</taxon>
        <taxon>Spermatophyta</taxon>
        <taxon>Magnoliopsida</taxon>
        <taxon>Liliopsida</taxon>
        <taxon>Zingiberales</taxon>
        <taxon>Musaceae</taxon>
        <taxon>Musa</taxon>
    </lineage>
</organism>
<feature type="non-terminal residue" evidence="1">
    <location>
        <position position="1"/>
    </location>
</feature>
<evidence type="ECO:0000313" key="2">
    <source>
        <dbReference type="Proteomes" id="UP001055439"/>
    </source>
</evidence>
<dbReference type="AlphaFoldDB" id="A0A9E7HW56"/>
<reference evidence="1" key="1">
    <citation type="submission" date="2022-05" db="EMBL/GenBank/DDBJ databases">
        <title>The Musa troglodytarum L. genome provides insights into the mechanism of non-climacteric behaviour and enrichment of carotenoids.</title>
        <authorList>
            <person name="Wang J."/>
        </authorList>
    </citation>
    <scope>NUCLEOTIDE SEQUENCE</scope>
    <source>
        <tissue evidence="1">Leaf</tissue>
    </source>
</reference>
<gene>
    <name evidence="1" type="ORF">MUK42_25625</name>
</gene>
<sequence length="55" mass="5755">RPLLDNKCIVFSTAEHGKKGCVVPRGGADGATEAGVALDVGNNTRKVKKHRSTPP</sequence>
<keyword evidence="2" id="KW-1185">Reference proteome</keyword>
<protein>
    <submittedName>
        <fullName evidence="1">Uncharacterized protein</fullName>
    </submittedName>
</protein>
<accession>A0A9E7HW56</accession>